<dbReference type="PANTHER" id="PTHR35807:SF1">
    <property type="entry name" value="TRANSCRIPTIONAL REGULATOR REDD"/>
    <property type="match status" value="1"/>
</dbReference>
<comment type="similarity">
    <text evidence="1">Belongs to the AfsR/DnrI/RedD regulatory family.</text>
</comment>
<protein>
    <recommendedName>
        <fullName evidence="6">OmpR/PhoB-type domain-containing protein</fullName>
    </recommendedName>
</protein>
<keyword evidence="3 5" id="KW-0238">DNA-binding</keyword>
<feature type="DNA-binding region" description="OmpR/PhoB-type" evidence="5">
    <location>
        <begin position="1"/>
        <end position="102"/>
    </location>
</feature>
<name>A0A3N9XZR5_9ACTN</name>
<dbReference type="PROSITE" id="PS51755">
    <property type="entry name" value="OMPR_PHOB"/>
    <property type="match status" value="1"/>
</dbReference>
<dbReference type="Pfam" id="PF03704">
    <property type="entry name" value="BTAD"/>
    <property type="match status" value="1"/>
</dbReference>
<dbReference type="SUPFAM" id="SSF46894">
    <property type="entry name" value="C-terminal effector domain of the bipartite response regulators"/>
    <property type="match status" value="1"/>
</dbReference>
<sequence length="256" mass="27571">MNVNTLLRVSLLGPIEASVGGQPMPVGGLGRRALLAALAFNLDTVVGVNRLVEVIWDDHPPMTATTKLQGHISALRQSLVRLGGPDAVHILQTRPPGYVLSARLASTDLARFDELTRRGAAARLPEGADDRVAALSAALRLWRGDACVDARSPGVAVLAASLDERRWRAMEDLAEAQLVLGDHNSVIDAMEPLVRQWPYRERAWEHLIEAHMRRGDVAAALAAHDQLCGILAGDLGVSPGRRIGRLVSIIRAGNQQ</sequence>
<dbReference type="GO" id="GO:0006355">
    <property type="term" value="P:regulation of DNA-templated transcription"/>
    <property type="evidence" value="ECO:0007669"/>
    <property type="project" value="InterPro"/>
</dbReference>
<dbReference type="Gene3D" id="1.25.40.10">
    <property type="entry name" value="Tetratricopeptide repeat domain"/>
    <property type="match status" value="1"/>
</dbReference>
<evidence type="ECO:0000256" key="4">
    <source>
        <dbReference type="ARBA" id="ARBA00023163"/>
    </source>
</evidence>
<keyword evidence="2" id="KW-0805">Transcription regulation</keyword>
<dbReference type="CDD" id="cd15831">
    <property type="entry name" value="BTAD"/>
    <property type="match status" value="1"/>
</dbReference>
<evidence type="ECO:0000313" key="7">
    <source>
        <dbReference type="EMBL" id="RQX18430.1"/>
    </source>
</evidence>
<dbReference type="Proteomes" id="UP000278981">
    <property type="component" value="Unassembled WGS sequence"/>
</dbReference>
<proteinExistence type="inferred from homology"/>
<evidence type="ECO:0000256" key="3">
    <source>
        <dbReference type="ARBA" id="ARBA00023125"/>
    </source>
</evidence>
<dbReference type="InterPro" id="IPR005158">
    <property type="entry name" value="BTAD"/>
</dbReference>
<dbReference type="InterPro" id="IPR016032">
    <property type="entry name" value="Sig_transdc_resp-reg_C-effctor"/>
</dbReference>
<dbReference type="GO" id="GO:0003677">
    <property type="term" value="F:DNA binding"/>
    <property type="evidence" value="ECO:0007669"/>
    <property type="project" value="UniProtKB-UniRule"/>
</dbReference>
<evidence type="ECO:0000256" key="5">
    <source>
        <dbReference type="PROSITE-ProRule" id="PRU01091"/>
    </source>
</evidence>
<dbReference type="SUPFAM" id="SSF48452">
    <property type="entry name" value="TPR-like"/>
    <property type="match status" value="1"/>
</dbReference>
<dbReference type="InterPro" id="IPR051677">
    <property type="entry name" value="AfsR-DnrI-RedD_regulator"/>
</dbReference>
<evidence type="ECO:0000256" key="1">
    <source>
        <dbReference type="ARBA" id="ARBA00005820"/>
    </source>
</evidence>
<accession>A0A3N9XZR5</accession>
<reference evidence="7 8" key="1">
    <citation type="submission" date="2018-04" db="EMBL/GenBank/DDBJ databases">
        <title>Micromonosporas from Atacama Desert.</title>
        <authorList>
            <person name="Carro L."/>
            <person name="Klenk H.-P."/>
            <person name="Goodfellow M."/>
        </authorList>
    </citation>
    <scope>NUCLEOTIDE SEQUENCE [LARGE SCALE GENOMIC DNA]</scope>
    <source>
        <strain evidence="7 8">LB19</strain>
    </source>
</reference>
<dbReference type="EMBL" id="QDGB01000192">
    <property type="protein sequence ID" value="RQX18430.1"/>
    <property type="molecule type" value="Genomic_DNA"/>
</dbReference>
<dbReference type="Pfam" id="PF00486">
    <property type="entry name" value="Trans_reg_C"/>
    <property type="match status" value="1"/>
</dbReference>
<dbReference type="InterPro" id="IPR001867">
    <property type="entry name" value="OmpR/PhoB-type_DNA-bd"/>
</dbReference>
<dbReference type="InterPro" id="IPR036388">
    <property type="entry name" value="WH-like_DNA-bd_sf"/>
</dbReference>
<keyword evidence="4" id="KW-0804">Transcription</keyword>
<dbReference type="PANTHER" id="PTHR35807">
    <property type="entry name" value="TRANSCRIPTIONAL REGULATOR REDD-RELATED"/>
    <property type="match status" value="1"/>
</dbReference>
<dbReference type="GO" id="GO:0000160">
    <property type="term" value="P:phosphorelay signal transduction system"/>
    <property type="evidence" value="ECO:0007669"/>
    <property type="project" value="InterPro"/>
</dbReference>
<dbReference type="Gene3D" id="1.10.10.10">
    <property type="entry name" value="Winged helix-like DNA-binding domain superfamily/Winged helix DNA-binding domain"/>
    <property type="match status" value="1"/>
</dbReference>
<gene>
    <name evidence="7" type="ORF">DDE19_07715</name>
</gene>
<dbReference type="SMART" id="SM01043">
    <property type="entry name" value="BTAD"/>
    <property type="match status" value="1"/>
</dbReference>
<comment type="caution">
    <text evidence="7">The sequence shown here is derived from an EMBL/GenBank/DDBJ whole genome shotgun (WGS) entry which is preliminary data.</text>
</comment>
<evidence type="ECO:0000259" key="6">
    <source>
        <dbReference type="PROSITE" id="PS51755"/>
    </source>
</evidence>
<dbReference type="SMART" id="SM00862">
    <property type="entry name" value="Trans_reg_C"/>
    <property type="match status" value="1"/>
</dbReference>
<dbReference type="AlphaFoldDB" id="A0A3N9XZR5"/>
<evidence type="ECO:0000256" key="2">
    <source>
        <dbReference type="ARBA" id="ARBA00023015"/>
    </source>
</evidence>
<feature type="domain" description="OmpR/PhoB-type" evidence="6">
    <location>
        <begin position="1"/>
        <end position="102"/>
    </location>
</feature>
<evidence type="ECO:0000313" key="8">
    <source>
        <dbReference type="Proteomes" id="UP000278981"/>
    </source>
</evidence>
<dbReference type="InterPro" id="IPR011990">
    <property type="entry name" value="TPR-like_helical_dom_sf"/>
</dbReference>
<organism evidence="7 8">
    <name type="scientific">Micromonospora ureilytica</name>
    <dbReference type="NCBI Taxonomy" id="709868"/>
    <lineage>
        <taxon>Bacteria</taxon>
        <taxon>Bacillati</taxon>
        <taxon>Actinomycetota</taxon>
        <taxon>Actinomycetes</taxon>
        <taxon>Micromonosporales</taxon>
        <taxon>Micromonosporaceae</taxon>
        <taxon>Micromonospora</taxon>
    </lineage>
</organism>